<dbReference type="RefSeq" id="WP_236254252.1">
    <property type="nucleotide sequence ID" value="NZ_CP036280.1"/>
</dbReference>
<evidence type="ECO:0000259" key="5">
    <source>
        <dbReference type="Pfam" id="PF20511"/>
    </source>
</evidence>
<dbReference type="EC" id="5.3.1.8" evidence="6"/>
<dbReference type="InterPro" id="IPR011051">
    <property type="entry name" value="RmlC_Cupin_sf"/>
</dbReference>
<evidence type="ECO:0000256" key="4">
    <source>
        <dbReference type="PIRSR" id="PIRSR036894-2"/>
    </source>
</evidence>
<dbReference type="KEGG" id="mcad:Pan265_14390"/>
<dbReference type="PANTHER" id="PTHR42742">
    <property type="entry name" value="TRANSCRIPTIONAL REPRESSOR MPRA"/>
    <property type="match status" value="1"/>
</dbReference>
<organism evidence="6 7">
    <name type="scientific">Mucisphaera calidilacus</name>
    <dbReference type="NCBI Taxonomy" id="2527982"/>
    <lineage>
        <taxon>Bacteria</taxon>
        <taxon>Pseudomonadati</taxon>
        <taxon>Planctomycetota</taxon>
        <taxon>Phycisphaerae</taxon>
        <taxon>Phycisphaerales</taxon>
        <taxon>Phycisphaeraceae</taxon>
        <taxon>Mucisphaera</taxon>
    </lineage>
</organism>
<dbReference type="CDD" id="cd07010">
    <property type="entry name" value="cupin_PMI_type_I_N_bac"/>
    <property type="match status" value="1"/>
</dbReference>
<protein>
    <submittedName>
        <fullName evidence="6">Putative mannose-6-phosphate isomerase GmuF</fullName>
        <ecNumber evidence="6">5.3.1.8</ecNumber>
    </submittedName>
</protein>
<feature type="binding site" evidence="3">
    <location>
        <position position="134"/>
    </location>
    <ligand>
        <name>Zn(2+)</name>
        <dbReference type="ChEBI" id="CHEBI:29105"/>
    </ligand>
</feature>
<keyword evidence="2 3" id="KW-0862">Zinc</keyword>
<dbReference type="GO" id="GO:0005975">
    <property type="term" value="P:carbohydrate metabolic process"/>
    <property type="evidence" value="ECO:0007669"/>
    <property type="project" value="InterPro"/>
</dbReference>
<evidence type="ECO:0000256" key="3">
    <source>
        <dbReference type="PIRSR" id="PIRSR036894-1"/>
    </source>
</evidence>
<evidence type="ECO:0000256" key="2">
    <source>
        <dbReference type="ARBA" id="ARBA00022833"/>
    </source>
</evidence>
<evidence type="ECO:0000313" key="6">
    <source>
        <dbReference type="EMBL" id="QDU71587.1"/>
    </source>
</evidence>
<dbReference type="InterPro" id="IPR046457">
    <property type="entry name" value="PMI_typeI_cat"/>
</dbReference>
<dbReference type="Proteomes" id="UP000320386">
    <property type="component" value="Chromosome"/>
</dbReference>
<dbReference type="Gene3D" id="2.60.120.10">
    <property type="entry name" value="Jelly Rolls"/>
    <property type="match status" value="2"/>
</dbReference>
<reference evidence="6 7" key="1">
    <citation type="submission" date="2019-02" db="EMBL/GenBank/DDBJ databases">
        <title>Deep-cultivation of Planctomycetes and their phenomic and genomic characterization uncovers novel biology.</title>
        <authorList>
            <person name="Wiegand S."/>
            <person name="Jogler M."/>
            <person name="Boedeker C."/>
            <person name="Pinto D."/>
            <person name="Vollmers J."/>
            <person name="Rivas-Marin E."/>
            <person name="Kohn T."/>
            <person name="Peeters S.H."/>
            <person name="Heuer A."/>
            <person name="Rast P."/>
            <person name="Oberbeckmann S."/>
            <person name="Bunk B."/>
            <person name="Jeske O."/>
            <person name="Meyerdierks A."/>
            <person name="Storesund J.E."/>
            <person name="Kallscheuer N."/>
            <person name="Luecker S."/>
            <person name="Lage O.M."/>
            <person name="Pohl T."/>
            <person name="Merkel B.J."/>
            <person name="Hornburger P."/>
            <person name="Mueller R.-W."/>
            <person name="Bruemmer F."/>
            <person name="Labrenz M."/>
            <person name="Spormann A.M."/>
            <person name="Op den Camp H."/>
            <person name="Overmann J."/>
            <person name="Amann R."/>
            <person name="Jetten M.S.M."/>
            <person name="Mascher T."/>
            <person name="Medema M.H."/>
            <person name="Devos D.P."/>
            <person name="Kaster A.-K."/>
            <person name="Ovreas L."/>
            <person name="Rohde M."/>
            <person name="Galperin M.Y."/>
            <person name="Jogler C."/>
        </authorList>
    </citation>
    <scope>NUCLEOTIDE SEQUENCE [LARGE SCALE GENOMIC DNA]</scope>
    <source>
        <strain evidence="6 7">Pan265</strain>
    </source>
</reference>
<dbReference type="SUPFAM" id="SSF51182">
    <property type="entry name" value="RmlC-like cupins"/>
    <property type="match status" value="1"/>
</dbReference>
<feature type="binding site" evidence="3">
    <location>
        <position position="192"/>
    </location>
    <ligand>
        <name>Zn(2+)</name>
        <dbReference type="ChEBI" id="CHEBI:29105"/>
    </ligand>
</feature>
<dbReference type="InterPro" id="IPR014628">
    <property type="entry name" value="Man6P_isomerase_Firm_short"/>
</dbReference>
<feature type="binding site" evidence="3">
    <location>
        <position position="117"/>
    </location>
    <ligand>
        <name>Zn(2+)</name>
        <dbReference type="ChEBI" id="CHEBI:29105"/>
    </ligand>
</feature>
<feature type="domain" description="Phosphomannose isomerase type I catalytic" evidence="5">
    <location>
        <begin position="10"/>
        <end position="137"/>
    </location>
</feature>
<dbReference type="InterPro" id="IPR051804">
    <property type="entry name" value="Carb_Metab_Reg_Kinase/Isom"/>
</dbReference>
<dbReference type="GO" id="GO:0004476">
    <property type="term" value="F:mannose-6-phosphate isomerase activity"/>
    <property type="evidence" value="ECO:0007669"/>
    <property type="project" value="UniProtKB-EC"/>
</dbReference>
<dbReference type="AlphaFoldDB" id="A0A518BX90"/>
<gene>
    <name evidence="6" type="primary">gmuF</name>
    <name evidence="6" type="ORF">Pan265_14390</name>
</gene>
<dbReference type="InterPro" id="IPR014710">
    <property type="entry name" value="RmlC-like_jellyroll"/>
</dbReference>
<comment type="cofactor">
    <cofactor evidence="3">
        <name>Zn(2+)</name>
        <dbReference type="ChEBI" id="CHEBI:29105"/>
    </cofactor>
    <text evidence="3">Binds 1 zinc ion per subunit.</text>
</comment>
<dbReference type="PIRSF" id="PIRSF036894">
    <property type="entry name" value="PMI_Firm_short"/>
    <property type="match status" value="1"/>
</dbReference>
<dbReference type="PANTHER" id="PTHR42742:SF3">
    <property type="entry name" value="FRUCTOKINASE"/>
    <property type="match status" value="1"/>
</dbReference>
<dbReference type="GO" id="GO:0008270">
    <property type="term" value="F:zinc ion binding"/>
    <property type="evidence" value="ECO:0007669"/>
    <property type="project" value="InterPro"/>
</dbReference>
<name>A0A518BX90_9BACT</name>
<keyword evidence="7" id="KW-1185">Reference proteome</keyword>
<evidence type="ECO:0000313" key="7">
    <source>
        <dbReference type="Proteomes" id="UP000320386"/>
    </source>
</evidence>
<feature type="active site" evidence="4">
    <location>
        <position position="212"/>
    </location>
</feature>
<sequence>MSKPELYPLRFQPIYKEKVWGGRTLERLGRDLPGDATTLIGESWEIADLAQTSASGGGGNPEHSVIVNGPLAGQRIDQVIRDYTSELMGSVAPSPEGGFPLLIKFLDARENLSVQVHPSPEYASKHPDAHLKSEAWYILDCEPGAVIYKGVMEGVTPERFRQAIEDDAVRELMIEIPVKPGDCHYLPSGTCHALGQGVLVAEVQTPSDTTFRVYDWGRTGRELHLDQAIECIHFGPAETSAFESKAPAIKPDQASTHRLVSCDYFGIDRVHAPDGFEDSIAETNPTIWMILSGSGRFEVPGQEAYAFAAGQTWLVPPDLGDGWAMVEHEATWLEVTFGKTEPIRMA</sequence>
<accession>A0A518BX90</accession>
<proteinExistence type="predicted"/>
<evidence type="ECO:0000256" key="1">
    <source>
        <dbReference type="ARBA" id="ARBA00022723"/>
    </source>
</evidence>
<keyword evidence="1 3" id="KW-0479">Metal-binding</keyword>
<keyword evidence="6" id="KW-0413">Isomerase</keyword>
<dbReference type="EMBL" id="CP036280">
    <property type="protein sequence ID" value="QDU71587.1"/>
    <property type="molecule type" value="Genomic_DNA"/>
</dbReference>
<dbReference type="Pfam" id="PF20511">
    <property type="entry name" value="PMI_typeI_cat"/>
    <property type="match status" value="1"/>
</dbReference>